<accession>A0A1D8UQ72</accession>
<dbReference type="RefSeq" id="WP_070401668.1">
    <property type="nucleotide sequence ID" value="NZ_BJVW01000007.1"/>
</dbReference>
<organism evidence="2 3">
    <name type="scientific">Kozakia baliensis</name>
    <dbReference type="NCBI Taxonomy" id="153496"/>
    <lineage>
        <taxon>Bacteria</taxon>
        <taxon>Pseudomonadati</taxon>
        <taxon>Pseudomonadota</taxon>
        <taxon>Alphaproteobacteria</taxon>
        <taxon>Acetobacterales</taxon>
        <taxon>Acetobacteraceae</taxon>
        <taxon>Kozakia</taxon>
    </lineage>
</organism>
<evidence type="ECO:0000256" key="1">
    <source>
        <dbReference type="SAM" id="MobiDB-lite"/>
    </source>
</evidence>
<gene>
    <name evidence="2" type="ORF">A0U89_00135</name>
</gene>
<dbReference type="AlphaFoldDB" id="A0A1D8UQ72"/>
<dbReference type="EMBL" id="CP014674">
    <property type="protein sequence ID" value="AOX15795.1"/>
    <property type="molecule type" value="Genomic_DNA"/>
</dbReference>
<dbReference type="KEGG" id="kba:A0U89_00135"/>
<protein>
    <submittedName>
        <fullName evidence="2">Uncharacterized protein</fullName>
    </submittedName>
</protein>
<evidence type="ECO:0000313" key="2">
    <source>
        <dbReference type="EMBL" id="AOX15795.1"/>
    </source>
</evidence>
<keyword evidence="3" id="KW-1185">Reference proteome</keyword>
<dbReference type="Proteomes" id="UP000179145">
    <property type="component" value="Chromosome"/>
</dbReference>
<feature type="region of interest" description="Disordered" evidence="1">
    <location>
        <begin position="1"/>
        <end position="42"/>
    </location>
</feature>
<sequence length="73" mass="8250">MASNIVRQSTKRKAALFMDCPRKPQKTGSFSKEQPDAAHDNPVWEMLKGNSEKADTISEDQFQFLRIILPVGD</sequence>
<proteinExistence type="predicted"/>
<evidence type="ECO:0000313" key="3">
    <source>
        <dbReference type="Proteomes" id="UP000179145"/>
    </source>
</evidence>
<reference evidence="2 3" key="1">
    <citation type="journal article" date="2016" name="Microb. Cell Fact.">
        <title>Dissection of exopolysaccharide biosynthesis in Kozakia baliensis.</title>
        <authorList>
            <person name="Brandt J.U."/>
            <person name="Jakob F."/>
            <person name="Behr J."/>
            <person name="Geissler A.J."/>
            <person name="Vogel R.F."/>
        </authorList>
    </citation>
    <scope>NUCLEOTIDE SEQUENCE [LARGE SCALE GENOMIC DNA]</scope>
    <source>
        <strain evidence="2 3">DSM 14400</strain>
    </source>
</reference>
<name>A0A1D8UQ72_9PROT</name>